<reference evidence="2 3" key="1">
    <citation type="submission" date="2018-03" db="EMBL/GenBank/DDBJ databases">
        <authorList>
            <person name="Guldener U."/>
        </authorList>
    </citation>
    <scope>NUCLEOTIDE SEQUENCE [LARGE SCALE GENOMIC DNA]</scope>
    <source>
        <strain evidence="2 3">DAOM196992</strain>
    </source>
</reference>
<sequence>MAQRESVASAVMSLVLTSRGLARPPCGRRAKETTSPALGSPSPRWVFLPTAAAEATKAHSSDPNFSPRGPRIDWLRAELNLVKILQHTQPDQSRTPASLLPAWLDLAEEQCESGLASQLIRHAYQQIEELNLPERGLERSWWGRFEVELILDHMAADLVRGGCVAFGLQKIALLQIVFLTGLRIGSLVATDKKDRSRLRMLCSDVSFHKEPSGYTTTLCISHLKWFQTPDKHEGTPHLPAPAASVSAHQHGTGGDSNHLDTVHAQMASLDQGYKLDDWLC</sequence>
<organism evidence="2 3">
    <name type="scientific">Pseudozyma flocculosa</name>
    <dbReference type="NCBI Taxonomy" id="84751"/>
    <lineage>
        <taxon>Eukaryota</taxon>
        <taxon>Fungi</taxon>
        <taxon>Dikarya</taxon>
        <taxon>Basidiomycota</taxon>
        <taxon>Ustilaginomycotina</taxon>
        <taxon>Ustilaginomycetes</taxon>
        <taxon>Ustilaginales</taxon>
        <taxon>Ustilaginaceae</taxon>
        <taxon>Pseudozyma</taxon>
    </lineage>
</organism>
<protein>
    <submittedName>
        <fullName evidence="2">Uncharacterized protein</fullName>
    </submittedName>
</protein>
<feature type="region of interest" description="Disordered" evidence="1">
    <location>
        <begin position="22"/>
        <end position="41"/>
    </location>
</feature>
<name>A0A5C3EQL8_9BASI</name>
<evidence type="ECO:0000313" key="3">
    <source>
        <dbReference type="Proteomes" id="UP000323386"/>
    </source>
</evidence>
<feature type="region of interest" description="Disordered" evidence="1">
    <location>
        <begin position="236"/>
        <end position="256"/>
    </location>
</feature>
<keyword evidence="3" id="KW-1185">Reference proteome</keyword>
<evidence type="ECO:0000313" key="2">
    <source>
        <dbReference type="EMBL" id="SPO34664.1"/>
    </source>
</evidence>
<dbReference type="EMBL" id="OOIP01000001">
    <property type="protein sequence ID" value="SPO34664.1"/>
    <property type="molecule type" value="Genomic_DNA"/>
</dbReference>
<dbReference type="AlphaFoldDB" id="A0A5C3EQL8"/>
<proteinExistence type="predicted"/>
<gene>
    <name evidence="2" type="ORF">PSFLO_00135</name>
</gene>
<dbReference type="OrthoDB" id="10595808at2759"/>
<evidence type="ECO:0000256" key="1">
    <source>
        <dbReference type="SAM" id="MobiDB-lite"/>
    </source>
</evidence>
<accession>A0A5C3EQL8</accession>
<dbReference type="Proteomes" id="UP000323386">
    <property type="component" value="Unassembled WGS sequence"/>
</dbReference>